<protein>
    <recommendedName>
        <fullName evidence="6">MADF domain-containing protein</fullName>
    </recommendedName>
</protein>
<name>A0A6G1SBB6_9ACAR</name>
<proteinExistence type="predicted"/>
<gene>
    <name evidence="5" type="ORF">g.12368</name>
</gene>
<evidence type="ECO:0000259" key="3">
    <source>
        <dbReference type="PROSITE" id="PS51029"/>
    </source>
</evidence>
<feature type="compositionally biased region" description="Low complexity" evidence="2">
    <location>
        <begin position="264"/>
        <end position="276"/>
    </location>
</feature>
<feature type="region of interest" description="Disordered" evidence="2">
    <location>
        <begin position="292"/>
        <end position="328"/>
    </location>
</feature>
<feature type="domain" description="BESS" evidence="4">
    <location>
        <begin position="367"/>
        <end position="406"/>
    </location>
</feature>
<feature type="region of interest" description="Disordered" evidence="2">
    <location>
        <begin position="209"/>
        <end position="238"/>
    </location>
</feature>
<feature type="compositionally biased region" description="Polar residues" evidence="2">
    <location>
        <begin position="302"/>
        <end position="315"/>
    </location>
</feature>
<evidence type="ECO:0000256" key="2">
    <source>
        <dbReference type="SAM" id="MobiDB-lite"/>
    </source>
</evidence>
<dbReference type="PROSITE" id="PS51031">
    <property type="entry name" value="BESS"/>
    <property type="match status" value="1"/>
</dbReference>
<accession>A0A6G1SBB6</accession>
<feature type="region of interest" description="Disordered" evidence="2">
    <location>
        <begin position="256"/>
        <end position="276"/>
    </location>
</feature>
<dbReference type="Pfam" id="PF10545">
    <property type="entry name" value="MADF_DNA_bdg"/>
    <property type="match status" value="1"/>
</dbReference>
<feature type="compositionally biased region" description="Low complexity" evidence="2">
    <location>
        <begin position="219"/>
        <end position="233"/>
    </location>
</feature>
<dbReference type="EMBL" id="GGYP01002471">
    <property type="protein sequence ID" value="MDE47242.1"/>
    <property type="molecule type" value="Transcribed_RNA"/>
</dbReference>
<reference evidence="5" key="1">
    <citation type="submission" date="2018-10" db="EMBL/GenBank/DDBJ databases">
        <title>Transcriptome assembly of Aceria tosichella (Wheat curl mite) Type 2.</title>
        <authorList>
            <person name="Scully E.D."/>
            <person name="Geib S.M."/>
            <person name="Palmer N.A."/>
            <person name="Gupta A.K."/>
            <person name="Sarath G."/>
            <person name="Tatineni S."/>
        </authorList>
    </citation>
    <scope>NUCLEOTIDE SEQUENCE</scope>
    <source>
        <strain evidence="5">LincolnNE</strain>
    </source>
</reference>
<keyword evidence="1" id="KW-0539">Nucleus</keyword>
<feature type="compositionally biased region" description="Polar residues" evidence="2">
    <location>
        <begin position="28"/>
        <end position="40"/>
    </location>
</feature>
<feature type="domain" description="MADF" evidence="3">
    <location>
        <begin position="115"/>
        <end position="208"/>
    </location>
</feature>
<feature type="region of interest" description="Disordered" evidence="2">
    <location>
        <begin position="1"/>
        <end position="86"/>
    </location>
</feature>
<feature type="compositionally biased region" description="Low complexity" evidence="2">
    <location>
        <begin position="11"/>
        <end position="27"/>
    </location>
</feature>
<feature type="compositionally biased region" description="Low complexity" evidence="2">
    <location>
        <begin position="292"/>
        <end position="301"/>
    </location>
</feature>
<dbReference type="InterPro" id="IPR039353">
    <property type="entry name" value="TF_Adf1"/>
</dbReference>
<feature type="compositionally biased region" description="Polar residues" evidence="2">
    <location>
        <begin position="76"/>
        <end position="86"/>
    </location>
</feature>
<dbReference type="AlphaFoldDB" id="A0A6G1SBB6"/>
<dbReference type="GO" id="GO:0003677">
    <property type="term" value="F:DNA binding"/>
    <property type="evidence" value="ECO:0007669"/>
    <property type="project" value="InterPro"/>
</dbReference>
<dbReference type="PROSITE" id="PS51029">
    <property type="entry name" value="MADF"/>
    <property type="match status" value="1"/>
</dbReference>
<dbReference type="InterPro" id="IPR004210">
    <property type="entry name" value="BESS_motif"/>
</dbReference>
<feature type="compositionally biased region" description="Low complexity" evidence="2">
    <location>
        <begin position="59"/>
        <end position="75"/>
    </location>
</feature>
<sequence>MEDQTDAIKETNNNNTSNNNNNNNNTTPPISNGIASSPTAKHNDHGTKSVSVDNGLGDGSSTGDTSNSSSGQQQQKITTNGTANGAIQCQRKTSTNQINSARQKKAAAGVELKSKIIEFMRDKPYLWNRWHPGYNDNKRRENEFSLFSQQIDYPVPEIKRVWHVLRTNFFRAHKYQSERAPNVGGAADKGDRCWKYYQSMKFILESTHNNNDEISNNTSKSNVSINDDSSSSVKDIRQTRSSKILKDARGCRRIVQRTTNQPINSAGSDSSNNSSHVPSALTIATTTPAITSTSTPTISASDNNHNITFSSGTRSNHGRSLRAHRDDNNHDTSIITNIGPDQFSLAHGRASSLSAFNEMSKISFDANDDDDLYARSLTANLKKFYPTTKEAIKLKIRDLIVEYTRKQQQPLPMQRMAMKAVVQPKQAYEEFLVYVLNNTE</sequence>
<evidence type="ECO:0000313" key="5">
    <source>
        <dbReference type="EMBL" id="MDE47242.1"/>
    </source>
</evidence>
<dbReference type="PANTHER" id="PTHR12243">
    <property type="entry name" value="MADF DOMAIN TRANSCRIPTION FACTOR"/>
    <property type="match status" value="1"/>
</dbReference>
<dbReference type="GO" id="GO:0005634">
    <property type="term" value="C:nucleus"/>
    <property type="evidence" value="ECO:0007669"/>
    <property type="project" value="UniProtKB-SubCell"/>
</dbReference>
<evidence type="ECO:0008006" key="6">
    <source>
        <dbReference type="Google" id="ProtNLM"/>
    </source>
</evidence>
<feature type="compositionally biased region" description="Polar residues" evidence="2">
    <location>
        <begin position="209"/>
        <end position="218"/>
    </location>
</feature>
<evidence type="ECO:0000259" key="4">
    <source>
        <dbReference type="PROSITE" id="PS51031"/>
    </source>
</evidence>
<dbReference type="PANTHER" id="PTHR12243:SF67">
    <property type="entry name" value="COREPRESSOR OF PANGOLIN, ISOFORM A-RELATED"/>
    <property type="match status" value="1"/>
</dbReference>
<comment type="subcellular location">
    <subcellularLocation>
        <location evidence="1">Nucleus</location>
    </subcellularLocation>
</comment>
<organism evidence="5">
    <name type="scientific">Aceria tosichella</name>
    <name type="common">wheat curl mite</name>
    <dbReference type="NCBI Taxonomy" id="561515"/>
    <lineage>
        <taxon>Eukaryota</taxon>
        <taxon>Metazoa</taxon>
        <taxon>Ecdysozoa</taxon>
        <taxon>Arthropoda</taxon>
        <taxon>Chelicerata</taxon>
        <taxon>Arachnida</taxon>
        <taxon>Acari</taxon>
        <taxon>Acariformes</taxon>
        <taxon>Trombidiformes</taxon>
        <taxon>Prostigmata</taxon>
        <taxon>Eupodina</taxon>
        <taxon>Eriophyoidea</taxon>
        <taxon>Eriophyidae</taxon>
        <taxon>Eriophyinae</taxon>
        <taxon>Aceriini</taxon>
        <taxon>Aceria</taxon>
    </lineage>
</organism>
<dbReference type="SMART" id="SM00595">
    <property type="entry name" value="MADF"/>
    <property type="match status" value="1"/>
</dbReference>
<evidence type="ECO:0000256" key="1">
    <source>
        <dbReference type="PROSITE-ProRule" id="PRU00371"/>
    </source>
</evidence>
<dbReference type="InterPro" id="IPR006578">
    <property type="entry name" value="MADF-dom"/>
</dbReference>